<feature type="domain" description="ABC transporter" evidence="6">
    <location>
        <begin position="3"/>
        <end position="222"/>
    </location>
</feature>
<keyword evidence="7" id="KW-0449">Lipoprotein</keyword>
<proteinExistence type="inferred from homology"/>
<dbReference type="PANTHER" id="PTHR42798">
    <property type="entry name" value="LIPOPROTEIN-RELEASING SYSTEM ATP-BINDING PROTEIN LOLD"/>
    <property type="match status" value="1"/>
</dbReference>
<evidence type="ECO:0000256" key="2">
    <source>
        <dbReference type="ARBA" id="ARBA00022741"/>
    </source>
</evidence>
<evidence type="ECO:0000259" key="6">
    <source>
        <dbReference type="PROSITE" id="PS50893"/>
    </source>
</evidence>
<evidence type="ECO:0000256" key="3">
    <source>
        <dbReference type="ARBA" id="ARBA00022840"/>
    </source>
</evidence>
<dbReference type="GO" id="GO:0022857">
    <property type="term" value="F:transmembrane transporter activity"/>
    <property type="evidence" value="ECO:0007669"/>
    <property type="project" value="UniProtKB-ARBA"/>
</dbReference>
<keyword evidence="4" id="KW-1278">Translocase</keyword>
<keyword evidence="3 7" id="KW-0067">ATP-binding</keyword>
<dbReference type="InterPro" id="IPR017871">
    <property type="entry name" value="ABC_transporter-like_CS"/>
</dbReference>
<dbReference type="GO" id="GO:0098796">
    <property type="term" value="C:membrane protein complex"/>
    <property type="evidence" value="ECO:0007669"/>
    <property type="project" value="UniProtKB-ARBA"/>
</dbReference>
<dbReference type="GO" id="GO:0005524">
    <property type="term" value="F:ATP binding"/>
    <property type="evidence" value="ECO:0007669"/>
    <property type="project" value="UniProtKB-KW"/>
</dbReference>
<dbReference type="Pfam" id="PF00005">
    <property type="entry name" value="ABC_tran"/>
    <property type="match status" value="1"/>
</dbReference>
<dbReference type="CDD" id="cd03255">
    <property type="entry name" value="ABC_MJ0796_LolCDE_FtsE"/>
    <property type="match status" value="1"/>
</dbReference>
<dbReference type="OrthoDB" id="9802264at2"/>
<sequence>MIIKASHIDKYFDQPERHQVLHGVSLEIAQGELVSIYGESGSGKSTLLYILSTLDTDFGGKLWIKDQNIKDVSAGDLTNFRNQHIGFVYQFHYLLPEFDVLQNIMLPAMKMGVKTKEQIKEDALLLLQEVGMQDFAKRPSYQLSGGQQQRVAIARALINNPDLIVADEPTGNLDQKNTEMVFDLLKKITEEKGKTVIMATHNSKIYQNSHRAIEMIDGSVRL</sequence>
<accession>A0A1M6JJK0</accession>
<keyword evidence="1" id="KW-0813">Transport</keyword>
<dbReference type="STRING" id="570521.SAMN04488508_109102"/>
<dbReference type="GO" id="GO:0016887">
    <property type="term" value="F:ATP hydrolysis activity"/>
    <property type="evidence" value="ECO:0007669"/>
    <property type="project" value="InterPro"/>
</dbReference>
<protein>
    <submittedName>
        <fullName evidence="7">Lipoprotein-releasing system ATP-binding protein</fullName>
    </submittedName>
</protein>
<dbReference type="PROSITE" id="PS00211">
    <property type="entry name" value="ABC_TRANSPORTER_1"/>
    <property type="match status" value="1"/>
</dbReference>
<dbReference type="RefSeq" id="WP_073319888.1">
    <property type="nucleotide sequence ID" value="NZ_FQYP01000009.1"/>
</dbReference>
<evidence type="ECO:0000256" key="4">
    <source>
        <dbReference type="ARBA" id="ARBA00022967"/>
    </source>
</evidence>
<dbReference type="InterPro" id="IPR003439">
    <property type="entry name" value="ABC_transporter-like_ATP-bd"/>
</dbReference>
<dbReference type="SMART" id="SM00382">
    <property type="entry name" value="AAA"/>
    <property type="match status" value="1"/>
</dbReference>
<organism evidence="7 8">
    <name type="scientific">Aquimarina spongiae</name>
    <dbReference type="NCBI Taxonomy" id="570521"/>
    <lineage>
        <taxon>Bacteria</taxon>
        <taxon>Pseudomonadati</taxon>
        <taxon>Bacteroidota</taxon>
        <taxon>Flavobacteriia</taxon>
        <taxon>Flavobacteriales</taxon>
        <taxon>Flavobacteriaceae</taxon>
        <taxon>Aquimarina</taxon>
    </lineage>
</organism>
<evidence type="ECO:0000256" key="1">
    <source>
        <dbReference type="ARBA" id="ARBA00022448"/>
    </source>
</evidence>
<dbReference type="Gene3D" id="3.40.50.300">
    <property type="entry name" value="P-loop containing nucleotide triphosphate hydrolases"/>
    <property type="match status" value="1"/>
</dbReference>
<dbReference type="PROSITE" id="PS50893">
    <property type="entry name" value="ABC_TRANSPORTER_2"/>
    <property type="match status" value="1"/>
</dbReference>
<dbReference type="EMBL" id="FQYP01000009">
    <property type="protein sequence ID" value="SHJ46888.1"/>
    <property type="molecule type" value="Genomic_DNA"/>
</dbReference>
<keyword evidence="2" id="KW-0547">Nucleotide-binding</keyword>
<dbReference type="InterPro" id="IPR027417">
    <property type="entry name" value="P-loop_NTPase"/>
</dbReference>
<dbReference type="SUPFAM" id="SSF52540">
    <property type="entry name" value="P-loop containing nucleoside triphosphate hydrolases"/>
    <property type="match status" value="1"/>
</dbReference>
<keyword evidence="8" id="KW-1185">Reference proteome</keyword>
<dbReference type="InterPro" id="IPR017911">
    <property type="entry name" value="MacB-like_ATP-bd"/>
</dbReference>
<gene>
    <name evidence="7" type="ORF">SAMN04488508_109102</name>
</gene>
<comment type="similarity">
    <text evidence="5">Belongs to the ABC transporter superfamily. Macrolide exporter (TC 3.A.1.122) family.</text>
</comment>
<dbReference type="Proteomes" id="UP000184432">
    <property type="component" value="Unassembled WGS sequence"/>
</dbReference>
<evidence type="ECO:0000256" key="5">
    <source>
        <dbReference type="ARBA" id="ARBA00038388"/>
    </source>
</evidence>
<dbReference type="FunFam" id="3.40.50.300:FF:000032">
    <property type="entry name" value="Export ABC transporter ATP-binding protein"/>
    <property type="match status" value="1"/>
</dbReference>
<name>A0A1M6JJK0_9FLAO</name>
<evidence type="ECO:0000313" key="7">
    <source>
        <dbReference type="EMBL" id="SHJ46888.1"/>
    </source>
</evidence>
<dbReference type="PANTHER" id="PTHR42798:SF7">
    <property type="entry name" value="ALPHA-D-RIBOSE 1-METHYLPHOSPHONATE 5-TRIPHOSPHATE SYNTHASE SUBUNIT PHNL"/>
    <property type="match status" value="1"/>
</dbReference>
<reference evidence="8" key="1">
    <citation type="submission" date="2016-11" db="EMBL/GenBank/DDBJ databases">
        <authorList>
            <person name="Varghese N."/>
            <person name="Submissions S."/>
        </authorList>
    </citation>
    <scope>NUCLEOTIDE SEQUENCE [LARGE SCALE GENOMIC DNA]</scope>
    <source>
        <strain evidence="8">DSM 22623</strain>
    </source>
</reference>
<evidence type="ECO:0000313" key="8">
    <source>
        <dbReference type="Proteomes" id="UP000184432"/>
    </source>
</evidence>
<dbReference type="AlphaFoldDB" id="A0A1M6JJK0"/>
<dbReference type="InterPro" id="IPR003593">
    <property type="entry name" value="AAA+_ATPase"/>
</dbReference>